<evidence type="ECO:0000313" key="2">
    <source>
        <dbReference type="Proteomes" id="UP000683925"/>
    </source>
</evidence>
<reference evidence="1" key="1">
    <citation type="submission" date="2021-01" db="EMBL/GenBank/DDBJ databases">
        <authorList>
            <consortium name="Genoscope - CEA"/>
            <person name="William W."/>
        </authorList>
    </citation>
    <scope>NUCLEOTIDE SEQUENCE</scope>
</reference>
<name>A0A8S1VNC6_PAROT</name>
<dbReference type="EMBL" id="CAJJDP010000065">
    <property type="protein sequence ID" value="CAD8176256.1"/>
    <property type="molecule type" value="Genomic_DNA"/>
</dbReference>
<organism evidence="1 2">
    <name type="scientific">Paramecium octaurelia</name>
    <dbReference type="NCBI Taxonomy" id="43137"/>
    <lineage>
        <taxon>Eukaryota</taxon>
        <taxon>Sar</taxon>
        <taxon>Alveolata</taxon>
        <taxon>Ciliophora</taxon>
        <taxon>Intramacronucleata</taxon>
        <taxon>Oligohymenophorea</taxon>
        <taxon>Peniculida</taxon>
        <taxon>Parameciidae</taxon>
        <taxon>Paramecium</taxon>
    </lineage>
</organism>
<keyword evidence="2" id="KW-1185">Reference proteome</keyword>
<dbReference type="AlphaFoldDB" id="A0A8S1VNC6"/>
<sequence>MCYTFEFIHLLDDIYIDHITKLKIISPISCKLYWSVHSEIAKIQPILKIEQKYKGEFHQGLIENG</sequence>
<gene>
    <name evidence="1" type="ORF">POCTA_138.1.T0660297</name>
</gene>
<comment type="caution">
    <text evidence="1">The sequence shown here is derived from an EMBL/GenBank/DDBJ whole genome shotgun (WGS) entry which is preliminary data.</text>
</comment>
<proteinExistence type="predicted"/>
<protein>
    <submittedName>
        <fullName evidence="1">Uncharacterized protein</fullName>
    </submittedName>
</protein>
<evidence type="ECO:0000313" key="1">
    <source>
        <dbReference type="EMBL" id="CAD8176256.1"/>
    </source>
</evidence>
<accession>A0A8S1VNC6</accession>
<dbReference type="Proteomes" id="UP000683925">
    <property type="component" value="Unassembled WGS sequence"/>
</dbReference>